<keyword evidence="1" id="KW-0472">Membrane</keyword>
<protein>
    <submittedName>
        <fullName evidence="2">Uncharacterized protein</fullName>
    </submittedName>
</protein>
<accession>A0A6A4NTR2</accession>
<feature type="transmembrane region" description="Helical" evidence="1">
    <location>
        <begin position="20"/>
        <end position="37"/>
    </location>
</feature>
<dbReference type="AlphaFoldDB" id="A0A6A4NTR2"/>
<evidence type="ECO:0000256" key="1">
    <source>
        <dbReference type="SAM" id="Phobius"/>
    </source>
</evidence>
<evidence type="ECO:0000313" key="3">
    <source>
        <dbReference type="Proteomes" id="UP000447434"/>
    </source>
</evidence>
<organism evidence="2 3">
    <name type="scientific">Lupinus albus</name>
    <name type="common">White lupine</name>
    <name type="synonym">Lupinus termis</name>
    <dbReference type="NCBI Taxonomy" id="3870"/>
    <lineage>
        <taxon>Eukaryota</taxon>
        <taxon>Viridiplantae</taxon>
        <taxon>Streptophyta</taxon>
        <taxon>Embryophyta</taxon>
        <taxon>Tracheophyta</taxon>
        <taxon>Spermatophyta</taxon>
        <taxon>Magnoliopsida</taxon>
        <taxon>eudicotyledons</taxon>
        <taxon>Gunneridae</taxon>
        <taxon>Pentapetalae</taxon>
        <taxon>rosids</taxon>
        <taxon>fabids</taxon>
        <taxon>Fabales</taxon>
        <taxon>Fabaceae</taxon>
        <taxon>Papilionoideae</taxon>
        <taxon>50 kb inversion clade</taxon>
        <taxon>genistoids sensu lato</taxon>
        <taxon>core genistoids</taxon>
        <taxon>Genisteae</taxon>
        <taxon>Lupinus</taxon>
    </lineage>
</organism>
<sequence length="57" mass="6929">MSYYCDWSGTPLGTPDFHRLKVRDFFCFCLFYIFFISECNNHLQDMKTISRKNHPRT</sequence>
<keyword evidence="1" id="KW-1133">Transmembrane helix</keyword>
<evidence type="ECO:0000313" key="2">
    <source>
        <dbReference type="EMBL" id="KAE9591094.1"/>
    </source>
</evidence>
<proteinExistence type="predicted"/>
<keyword evidence="3" id="KW-1185">Reference proteome</keyword>
<dbReference type="Proteomes" id="UP000447434">
    <property type="component" value="Chromosome 20"/>
</dbReference>
<keyword evidence="1" id="KW-0812">Transmembrane</keyword>
<name>A0A6A4NTR2_LUPAL</name>
<dbReference type="EMBL" id="WOCE01000020">
    <property type="protein sequence ID" value="KAE9591094.1"/>
    <property type="molecule type" value="Genomic_DNA"/>
</dbReference>
<gene>
    <name evidence="2" type="ORF">Lalb_Chr20g0114521</name>
</gene>
<comment type="caution">
    <text evidence="2">The sequence shown here is derived from an EMBL/GenBank/DDBJ whole genome shotgun (WGS) entry which is preliminary data.</text>
</comment>
<reference evidence="3" key="1">
    <citation type="journal article" date="2020" name="Nat. Commun.">
        <title>Genome sequence of the cluster root forming white lupin.</title>
        <authorList>
            <person name="Hufnagel B."/>
            <person name="Marques A."/>
            <person name="Soriano A."/>
            <person name="Marques L."/>
            <person name="Divol F."/>
            <person name="Doumas P."/>
            <person name="Sallet E."/>
            <person name="Mancinotti D."/>
            <person name="Carrere S."/>
            <person name="Marande W."/>
            <person name="Arribat S."/>
            <person name="Keller J."/>
            <person name="Huneau C."/>
            <person name="Blein T."/>
            <person name="Aime D."/>
            <person name="Laguerre M."/>
            <person name="Taylor J."/>
            <person name="Schubert V."/>
            <person name="Nelson M."/>
            <person name="Geu-Flores F."/>
            <person name="Crespi M."/>
            <person name="Gallardo-Guerrero K."/>
            <person name="Delaux P.-M."/>
            <person name="Salse J."/>
            <person name="Berges H."/>
            <person name="Guyot R."/>
            <person name="Gouzy J."/>
            <person name="Peret B."/>
        </authorList>
    </citation>
    <scope>NUCLEOTIDE SEQUENCE [LARGE SCALE GENOMIC DNA]</scope>
    <source>
        <strain evidence="3">cv. Amiga</strain>
    </source>
</reference>